<dbReference type="InterPro" id="IPR005583">
    <property type="entry name" value="YaaA"/>
</dbReference>
<dbReference type="AlphaFoldDB" id="A0A0G9JX72"/>
<dbReference type="GO" id="GO:0005829">
    <property type="term" value="C:cytosol"/>
    <property type="evidence" value="ECO:0007669"/>
    <property type="project" value="TreeGrafter"/>
</dbReference>
<name>A0A0G9JX72_9BACT</name>
<dbReference type="RefSeq" id="WP_046996857.1">
    <property type="nucleotide sequence ID" value="NZ_JAIQ01000109.1"/>
</dbReference>
<sequence>MKILFSPSETKNSRGLNKSFDNSSFIFPELYSFREEILNKYNNFIKTASKTQLEKLFGTKKDEIINSYKKDIFQSPIMKAILRYEGVAYDYLEYKGLDKNEQKYIDENVLIFSNLFGVLKASDEIPDYKLKQGETFENLKIEKFYCDSFSLKLDEFLKDEDVIDLRAGFYEKFYQIKKPYITMKFIKDGKVVSHWAKAYRGIILRLLAQNNIQNIDQLMSMEIDNLSIEEIKKQKSKTEIIYSIK</sequence>
<protein>
    <recommendedName>
        <fullName evidence="3">Peroxide stress protein YaaA</fullName>
    </recommendedName>
</protein>
<dbReference type="PANTHER" id="PTHR30283">
    <property type="entry name" value="PEROXIDE STRESS RESPONSE PROTEIN YAAA"/>
    <property type="match status" value="1"/>
</dbReference>
<dbReference type="PANTHER" id="PTHR30283:SF4">
    <property type="entry name" value="PEROXIDE STRESS RESISTANCE PROTEIN YAAA"/>
    <property type="match status" value="1"/>
</dbReference>
<dbReference type="Proteomes" id="UP000035514">
    <property type="component" value="Unassembled WGS sequence"/>
</dbReference>
<dbReference type="EMBL" id="JAIQ01000109">
    <property type="protein sequence ID" value="KLD98883.1"/>
    <property type="molecule type" value="Genomic_DNA"/>
</dbReference>
<organism evidence="1 2">
    <name type="scientific">Aliarcobacter butzleri L348</name>
    <dbReference type="NCBI Taxonomy" id="1447256"/>
    <lineage>
        <taxon>Bacteria</taxon>
        <taxon>Pseudomonadati</taxon>
        <taxon>Campylobacterota</taxon>
        <taxon>Epsilonproteobacteria</taxon>
        <taxon>Campylobacterales</taxon>
        <taxon>Arcobacteraceae</taxon>
        <taxon>Aliarcobacter</taxon>
    </lineage>
</organism>
<reference evidence="1 2" key="1">
    <citation type="submission" date="2014-01" db="EMBL/GenBank/DDBJ databases">
        <title>Development of a Comparative Genomic Fingerprinting Assay for High Resolution Genotyping of Arcobacter butzleri.</title>
        <authorList>
            <person name="Webb A.L."/>
            <person name="Inglis G.D."/>
            <person name="Kruczkiewicz P."/>
            <person name="Selinger L.B."/>
            <person name="Taboada E.N."/>
        </authorList>
    </citation>
    <scope>NUCLEOTIDE SEQUENCE [LARGE SCALE GENOMIC DNA]</scope>
    <source>
        <strain evidence="1 2">L348</strain>
    </source>
</reference>
<comment type="caution">
    <text evidence="1">The sequence shown here is derived from an EMBL/GenBank/DDBJ whole genome shotgun (WGS) entry which is preliminary data.</text>
</comment>
<accession>A0A0G9JX72</accession>
<evidence type="ECO:0000313" key="1">
    <source>
        <dbReference type="EMBL" id="KLD98883.1"/>
    </source>
</evidence>
<dbReference type="PATRIC" id="fig|1447256.3.peg.1483"/>
<dbReference type="Pfam" id="PF03883">
    <property type="entry name" value="H2O2_YaaD"/>
    <property type="match status" value="1"/>
</dbReference>
<gene>
    <name evidence="1" type="ORF">AA20_07610</name>
</gene>
<dbReference type="GO" id="GO:0033194">
    <property type="term" value="P:response to hydroperoxide"/>
    <property type="evidence" value="ECO:0007669"/>
    <property type="project" value="TreeGrafter"/>
</dbReference>
<evidence type="ECO:0008006" key="3">
    <source>
        <dbReference type="Google" id="ProtNLM"/>
    </source>
</evidence>
<proteinExistence type="predicted"/>
<evidence type="ECO:0000313" key="2">
    <source>
        <dbReference type="Proteomes" id="UP000035514"/>
    </source>
</evidence>